<dbReference type="InterPro" id="IPR026590">
    <property type="entry name" value="Ssirtuin_cat_dom"/>
</dbReference>
<name>A0ABY0IRY7_9RHOO</name>
<feature type="binding site" evidence="4">
    <location>
        <position position="135"/>
    </location>
    <ligand>
        <name>Zn(2+)</name>
        <dbReference type="ChEBI" id="CHEBI:29105"/>
    </ligand>
</feature>
<evidence type="ECO:0000256" key="3">
    <source>
        <dbReference type="ARBA" id="ARBA00023027"/>
    </source>
</evidence>
<dbReference type="InterPro" id="IPR029035">
    <property type="entry name" value="DHS-like_NAD/FAD-binding_dom"/>
</dbReference>
<evidence type="ECO:0000256" key="4">
    <source>
        <dbReference type="PROSITE-ProRule" id="PRU00236"/>
    </source>
</evidence>
<dbReference type="InterPro" id="IPR050134">
    <property type="entry name" value="NAD-dep_sirtuin_deacylases"/>
</dbReference>
<evidence type="ECO:0000256" key="1">
    <source>
        <dbReference type="ARBA" id="ARBA00012928"/>
    </source>
</evidence>
<dbReference type="InterPro" id="IPR003000">
    <property type="entry name" value="Sirtuin"/>
</dbReference>
<organism evidence="6 7">
    <name type="scientific">Azospira oryzae</name>
    <dbReference type="NCBI Taxonomy" id="146939"/>
    <lineage>
        <taxon>Bacteria</taxon>
        <taxon>Pseudomonadati</taxon>
        <taxon>Pseudomonadota</taxon>
        <taxon>Betaproteobacteria</taxon>
        <taxon>Rhodocyclales</taxon>
        <taxon>Rhodocyclaceae</taxon>
        <taxon>Azospira</taxon>
    </lineage>
</organism>
<dbReference type="InterPro" id="IPR026591">
    <property type="entry name" value="Sirtuin_cat_small_dom_sf"/>
</dbReference>
<keyword evidence="4" id="KW-0862">Zinc</keyword>
<feature type="binding site" evidence="4">
    <location>
        <position position="156"/>
    </location>
    <ligand>
        <name>Zn(2+)</name>
        <dbReference type="ChEBI" id="CHEBI:29105"/>
    </ligand>
</feature>
<evidence type="ECO:0000259" key="5">
    <source>
        <dbReference type="PROSITE" id="PS50305"/>
    </source>
</evidence>
<dbReference type="Pfam" id="PF02146">
    <property type="entry name" value="SIR2"/>
    <property type="match status" value="1"/>
</dbReference>
<dbReference type="EMBL" id="SHKM01000001">
    <property type="protein sequence ID" value="RZT90034.1"/>
    <property type="molecule type" value="Genomic_DNA"/>
</dbReference>
<feature type="domain" description="Deacetylase sirtuin-type" evidence="5">
    <location>
        <begin position="1"/>
        <end position="253"/>
    </location>
</feature>
<proteinExistence type="predicted"/>
<dbReference type="PANTHER" id="PTHR11085">
    <property type="entry name" value="NAD-DEPENDENT PROTEIN DEACYLASE SIRTUIN-5, MITOCHONDRIAL-RELATED"/>
    <property type="match status" value="1"/>
</dbReference>
<evidence type="ECO:0000313" key="7">
    <source>
        <dbReference type="Proteomes" id="UP000292136"/>
    </source>
</evidence>
<dbReference type="Gene3D" id="3.40.50.1220">
    <property type="entry name" value="TPP-binding domain"/>
    <property type="match status" value="1"/>
</dbReference>
<dbReference type="PANTHER" id="PTHR11085:SF4">
    <property type="entry name" value="NAD-DEPENDENT PROTEIN DEACYLASE"/>
    <property type="match status" value="1"/>
</dbReference>
<feature type="active site" description="Proton acceptor" evidence="4">
    <location>
        <position position="127"/>
    </location>
</feature>
<accession>A0ABY0IRY7</accession>
<evidence type="ECO:0000256" key="2">
    <source>
        <dbReference type="ARBA" id="ARBA00022679"/>
    </source>
</evidence>
<dbReference type="NCBIfam" id="NF001753">
    <property type="entry name" value="PRK00481.1-3"/>
    <property type="match status" value="1"/>
</dbReference>
<dbReference type="Gene3D" id="3.30.1600.10">
    <property type="entry name" value="SIR2/SIRT2 'Small Domain"/>
    <property type="match status" value="1"/>
</dbReference>
<keyword evidence="7" id="KW-1185">Reference proteome</keyword>
<dbReference type="SUPFAM" id="SSF52467">
    <property type="entry name" value="DHS-like NAD/FAD-binding domain"/>
    <property type="match status" value="1"/>
</dbReference>
<feature type="binding site" evidence="4">
    <location>
        <position position="159"/>
    </location>
    <ligand>
        <name>Zn(2+)</name>
        <dbReference type="ChEBI" id="CHEBI:29105"/>
    </ligand>
</feature>
<dbReference type="CDD" id="cd01407">
    <property type="entry name" value="SIR2-fam"/>
    <property type="match status" value="1"/>
</dbReference>
<keyword evidence="3" id="KW-0520">NAD</keyword>
<dbReference type="EC" id="2.3.1.286" evidence="1"/>
<feature type="binding site" evidence="4">
    <location>
        <position position="138"/>
    </location>
    <ligand>
        <name>Zn(2+)</name>
        <dbReference type="ChEBI" id="CHEBI:29105"/>
    </ligand>
</feature>
<keyword evidence="2" id="KW-0808">Transferase</keyword>
<dbReference type="PROSITE" id="PS50305">
    <property type="entry name" value="SIRTUIN"/>
    <property type="match status" value="1"/>
</dbReference>
<reference evidence="6 7" key="1">
    <citation type="submission" date="2019-02" db="EMBL/GenBank/DDBJ databases">
        <title>Genomic Encyclopedia of Type Strains, Phase IV (KMG-IV): sequencing the most valuable type-strain genomes for metagenomic binning, comparative biology and taxonomic classification.</title>
        <authorList>
            <person name="Goeker M."/>
        </authorList>
    </citation>
    <scope>NUCLEOTIDE SEQUENCE [LARGE SCALE GENOMIC DNA]</scope>
    <source>
        <strain evidence="6 7">DSM 21223</strain>
    </source>
</reference>
<dbReference type="Proteomes" id="UP000292136">
    <property type="component" value="Unassembled WGS sequence"/>
</dbReference>
<keyword evidence="4" id="KW-0479">Metal-binding</keyword>
<gene>
    <name evidence="6" type="ORF">EV678_0845</name>
</gene>
<evidence type="ECO:0000313" key="6">
    <source>
        <dbReference type="EMBL" id="RZT90034.1"/>
    </source>
</evidence>
<protein>
    <recommendedName>
        <fullName evidence="1">protein acetyllysine N-acetyltransferase</fullName>
        <ecNumber evidence="1">2.3.1.286</ecNumber>
    </recommendedName>
</protein>
<sequence>MDTAATLDAVAEELAEARRVLFITGAGISADSGLPTYRGVGGLYEEDLTAEGFSIEEALSGPMLHQHPQITWKYLAQIERTCRDARPNRAHQVIADLERRGTAVTVFTQNIDGLHRQAGSSDVIEIHGRLHHLHCTRCSYETEVDSFSDLELPPACPRCNALVRPRVVLFGESLPQMEMEQLLRTLDAGPDMVFSIGTSSLFPYVAEPVLWASEQGITTVEINPGTTPVSPFADHRITQGAAATLEALWQRLR</sequence>
<comment type="caution">
    <text evidence="6">The sequence shown here is derived from an EMBL/GenBank/DDBJ whole genome shotgun (WGS) entry which is preliminary data.</text>
</comment>
<dbReference type="RefSeq" id="WP_130458608.1">
    <property type="nucleotide sequence ID" value="NZ_SHKM01000001.1"/>
</dbReference>